<evidence type="ECO:0000256" key="14">
    <source>
        <dbReference type="RuleBase" id="RU366012"/>
    </source>
</evidence>
<feature type="transmembrane region" description="Helical" evidence="14">
    <location>
        <begin position="234"/>
        <end position="251"/>
    </location>
</feature>
<keyword evidence="10 14" id="KW-0472">Membrane</keyword>
<evidence type="ECO:0000256" key="13">
    <source>
        <dbReference type="RuleBase" id="RU362091"/>
    </source>
</evidence>
<sequence>MIVSLEICAIALYVAILFVIGYFSYKPKQTSDDFLLASRSLNYILTAMAAHASDMSTWLFMGFPALVYLKGLSGIYLAMGLLFFMFLNWMLVAPRLRIKTEAFNSLTISSFFESAYHDKAGYLRPVTAFISLIFYTIYISAGIMGLGLVLQTLFSINYLLAISIGVLIIIPYLLIGGYKTLAWLDCFQAIFLLLVILVVPFIAFNSIGGMTPFLNGLKSHSSAFTQIIPASSEGKLLAVATFFSWGLGYFGQPHIITKFMGIKNPKEIKKSMMVGISWQALTLAAAVFVGSVGVVFFTNTLLDPQMLFVFMVKDLFPPFLAAFILCAIIAATVSTMDSQILVLATCIVEDLYRKVFKKDADSKHLLKASRLCIIGISLVSFVIASFQFDTILSIVYIAWAGLGASFGPVMLIALFSKKTSALAALVSIITGCVACLIFKIFSIQTTSLLIPAFILSFIAYYTTLLIQKISTPTTLKRS</sequence>
<organism evidence="15 16">
    <name type="scientific">Aerophobetes bacterium</name>
    <dbReference type="NCBI Taxonomy" id="2030807"/>
    <lineage>
        <taxon>Bacteria</taxon>
        <taxon>Candidatus Aerophobota</taxon>
    </lineage>
</organism>
<dbReference type="Proteomes" id="UP000218775">
    <property type="component" value="Unassembled WGS sequence"/>
</dbReference>
<dbReference type="Gene3D" id="1.20.1730.10">
    <property type="entry name" value="Sodium/glucose cotransporter"/>
    <property type="match status" value="1"/>
</dbReference>
<evidence type="ECO:0000256" key="7">
    <source>
        <dbReference type="ARBA" id="ARBA00022989"/>
    </source>
</evidence>
<dbReference type="NCBIfam" id="TIGR00813">
    <property type="entry name" value="sss"/>
    <property type="match status" value="1"/>
</dbReference>
<feature type="transmembrane region" description="Helical" evidence="14">
    <location>
        <begin position="65"/>
        <end position="89"/>
    </location>
</feature>
<comment type="catalytic activity">
    <reaction evidence="12">
        <text>L-proline(in) + Na(+)(in) = L-proline(out) + Na(+)(out)</text>
        <dbReference type="Rhea" id="RHEA:28967"/>
        <dbReference type="ChEBI" id="CHEBI:29101"/>
        <dbReference type="ChEBI" id="CHEBI:60039"/>
    </reaction>
</comment>
<feature type="transmembrane region" description="Helical" evidence="14">
    <location>
        <begin position="394"/>
        <end position="415"/>
    </location>
</feature>
<proteinExistence type="inferred from homology"/>
<feature type="transmembrane region" description="Helical" evidence="14">
    <location>
        <begin position="190"/>
        <end position="214"/>
    </location>
</feature>
<dbReference type="GO" id="GO:0031402">
    <property type="term" value="F:sodium ion binding"/>
    <property type="evidence" value="ECO:0007669"/>
    <property type="project" value="UniProtKB-UniRule"/>
</dbReference>
<keyword evidence="9 14" id="KW-0406">Ion transport</keyword>
<feature type="transmembrane region" description="Helical" evidence="14">
    <location>
        <begin position="126"/>
        <end position="150"/>
    </location>
</feature>
<evidence type="ECO:0000256" key="9">
    <source>
        <dbReference type="ARBA" id="ARBA00023065"/>
    </source>
</evidence>
<protein>
    <recommendedName>
        <fullName evidence="14">Sodium/proline symporter</fullName>
    </recommendedName>
    <alternativeName>
        <fullName evidence="14">Proline permease</fullName>
    </alternativeName>
</protein>
<feature type="transmembrane region" description="Helical" evidence="14">
    <location>
        <begin position="156"/>
        <end position="178"/>
    </location>
</feature>
<keyword evidence="3 14" id="KW-0813">Transport</keyword>
<keyword evidence="5 14" id="KW-0812">Transmembrane</keyword>
<gene>
    <name evidence="15" type="ORF">COB21_01780</name>
</gene>
<evidence type="ECO:0000256" key="12">
    <source>
        <dbReference type="ARBA" id="ARBA00033708"/>
    </source>
</evidence>
<evidence type="ECO:0000256" key="4">
    <source>
        <dbReference type="ARBA" id="ARBA00022475"/>
    </source>
</evidence>
<dbReference type="GO" id="GO:0015193">
    <property type="term" value="F:L-proline transmembrane transporter activity"/>
    <property type="evidence" value="ECO:0007669"/>
    <property type="project" value="TreeGrafter"/>
</dbReference>
<evidence type="ECO:0000256" key="1">
    <source>
        <dbReference type="ARBA" id="ARBA00004651"/>
    </source>
</evidence>
<keyword evidence="14" id="KW-0029">Amino-acid transport</keyword>
<dbReference type="GO" id="GO:0005298">
    <property type="term" value="F:proline:sodium symporter activity"/>
    <property type="evidence" value="ECO:0007669"/>
    <property type="project" value="UniProtKB-UniRule"/>
</dbReference>
<dbReference type="InterPro" id="IPR001734">
    <property type="entry name" value="Na/solute_symporter"/>
</dbReference>
<accession>A0A2A4X5Y7</accession>
<feature type="transmembrane region" description="Helical" evidence="14">
    <location>
        <begin position="368"/>
        <end position="388"/>
    </location>
</feature>
<dbReference type="CDD" id="cd11475">
    <property type="entry name" value="SLC5sbd_PutP"/>
    <property type="match status" value="1"/>
</dbReference>
<keyword evidence="6 14" id="KW-0769">Symport</keyword>
<keyword evidence="11 14" id="KW-0739">Sodium transport</keyword>
<feature type="transmembrane region" description="Helical" evidence="14">
    <location>
        <begin position="448"/>
        <end position="466"/>
    </location>
</feature>
<dbReference type="GO" id="GO:0005886">
    <property type="term" value="C:plasma membrane"/>
    <property type="evidence" value="ECO:0007669"/>
    <property type="project" value="UniProtKB-SubCell"/>
</dbReference>
<evidence type="ECO:0000256" key="2">
    <source>
        <dbReference type="ARBA" id="ARBA00006434"/>
    </source>
</evidence>
<dbReference type="Pfam" id="PF00474">
    <property type="entry name" value="SSF"/>
    <property type="match status" value="1"/>
</dbReference>
<comment type="caution">
    <text evidence="14">Lacks conserved residue(s) required for the propagation of feature annotation.</text>
</comment>
<comment type="subcellular location">
    <subcellularLocation>
        <location evidence="1 14">Cell membrane</location>
        <topology evidence="1 14">Multi-pass membrane protein</topology>
    </subcellularLocation>
</comment>
<evidence type="ECO:0000256" key="6">
    <source>
        <dbReference type="ARBA" id="ARBA00022847"/>
    </source>
</evidence>
<dbReference type="PANTHER" id="PTHR48086:SF3">
    <property type="entry name" value="SODIUM_PROLINE SYMPORTER"/>
    <property type="match status" value="1"/>
</dbReference>
<dbReference type="InterPro" id="IPR038377">
    <property type="entry name" value="Na/Glc_symporter_sf"/>
</dbReference>
<dbReference type="InterPro" id="IPR011851">
    <property type="entry name" value="Na/Pro_symporter"/>
</dbReference>
<comment type="caution">
    <text evidence="15">The sequence shown here is derived from an EMBL/GenBank/DDBJ whole genome shotgun (WGS) entry which is preliminary data.</text>
</comment>
<evidence type="ECO:0000256" key="11">
    <source>
        <dbReference type="ARBA" id="ARBA00023201"/>
    </source>
</evidence>
<dbReference type="EMBL" id="NVUK01000009">
    <property type="protein sequence ID" value="PCI78048.1"/>
    <property type="molecule type" value="Genomic_DNA"/>
</dbReference>
<reference evidence="16" key="1">
    <citation type="submission" date="2017-08" db="EMBL/GenBank/DDBJ databases">
        <title>A dynamic microbial community with high functional redundancy inhabits the cold, oxic subseafloor aquifer.</title>
        <authorList>
            <person name="Tully B.J."/>
            <person name="Wheat C.G."/>
            <person name="Glazer B.T."/>
            <person name="Huber J.A."/>
        </authorList>
    </citation>
    <scope>NUCLEOTIDE SEQUENCE [LARGE SCALE GENOMIC DNA]</scope>
</reference>
<dbReference type="PROSITE" id="PS50283">
    <property type="entry name" value="NA_SOLUT_SYMP_3"/>
    <property type="match status" value="1"/>
</dbReference>
<evidence type="ECO:0000313" key="15">
    <source>
        <dbReference type="EMBL" id="PCI78048.1"/>
    </source>
</evidence>
<keyword evidence="8 14" id="KW-0915">Sodium</keyword>
<keyword evidence="7 14" id="KW-1133">Transmembrane helix</keyword>
<evidence type="ECO:0000256" key="10">
    <source>
        <dbReference type="ARBA" id="ARBA00023136"/>
    </source>
</evidence>
<name>A0A2A4X5Y7_UNCAE</name>
<dbReference type="GO" id="GO:0015824">
    <property type="term" value="P:proline transport"/>
    <property type="evidence" value="ECO:0007669"/>
    <property type="project" value="UniProtKB-UniRule"/>
</dbReference>
<feature type="transmembrane region" description="Helical" evidence="14">
    <location>
        <begin position="7"/>
        <end position="25"/>
    </location>
</feature>
<dbReference type="InterPro" id="IPR050277">
    <property type="entry name" value="Sodium:Solute_Symporter"/>
</dbReference>
<keyword evidence="4 14" id="KW-1003">Cell membrane</keyword>
<evidence type="ECO:0000256" key="3">
    <source>
        <dbReference type="ARBA" id="ARBA00022448"/>
    </source>
</evidence>
<feature type="transmembrane region" description="Helical" evidence="14">
    <location>
        <begin position="422"/>
        <end position="442"/>
    </location>
</feature>
<evidence type="ECO:0000313" key="16">
    <source>
        <dbReference type="Proteomes" id="UP000218775"/>
    </source>
</evidence>
<comment type="function">
    <text evidence="14">Catalyzes the sodium-dependent uptake of extracellular L-proline.</text>
</comment>
<dbReference type="AlphaFoldDB" id="A0A2A4X5Y7"/>
<evidence type="ECO:0000256" key="5">
    <source>
        <dbReference type="ARBA" id="ARBA00022692"/>
    </source>
</evidence>
<evidence type="ECO:0000256" key="8">
    <source>
        <dbReference type="ARBA" id="ARBA00023053"/>
    </source>
</evidence>
<feature type="transmembrane region" description="Helical" evidence="14">
    <location>
        <begin position="272"/>
        <end position="299"/>
    </location>
</feature>
<comment type="similarity">
    <text evidence="2 13">Belongs to the sodium:solute symporter (SSF) (TC 2.A.21) family.</text>
</comment>
<dbReference type="PANTHER" id="PTHR48086">
    <property type="entry name" value="SODIUM/PROLINE SYMPORTER-RELATED"/>
    <property type="match status" value="1"/>
</dbReference>